<feature type="compositionally biased region" description="Low complexity" evidence="1">
    <location>
        <begin position="422"/>
        <end position="434"/>
    </location>
</feature>
<feature type="region of interest" description="Disordered" evidence="1">
    <location>
        <begin position="1706"/>
        <end position="1773"/>
    </location>
</feature>
<feature type="region of interest" description="Disordered" evidence="1">
    <location>
        <begin position="1998"/>
        <end position="2019"/>
    </location>
</feature>
<feature type="region of interest" description="Disordered" evidence="1">
    <location>
        <begin position="1135"/>
        <end position="1163"/>
    </location>
</feature>
<feature type="region of interest" description="Disordered" evidence="1">
    <location>
        <begin position="1578"/>
        <end position="1606"/>
    </location>
</feature>
<feature type="region of interest" description="Disordered" evidence="1">
    <location>
        <begin position="1238"/>
        <end position="1301"/>
    </location>
</feature>
<sequence length="2905" mass="293319">MDDSSSESSDGFSTSRLRRLATADKARREVPRTAPRKLPVHQSDSDSDGPLLTPARRNVAGQGRPGAGTAGRPPAGTAGRTAGGGRLVALARSARRGSSSSSSSDGEDQRFSSSVQRLAARAVQQRRQQQQHMSGPASIASKGSSDGRAPEPPASATRRKWVPRGPLSSDDEEDAGSQQRMDTRTRRDVAAPPQTSQRQVARAASPAARPPVHPTGGTQADTRTAGMATKSSSFRQALASLRTSNAAGAASAAGASAEGVPAVRGASGAPSPASSVMLQEYTQSARRALRHTSSMPARTEQLLAGSGRVPSRTLSPRGSPALSPGQSHSGGTDPVGEQIRRSLSVTLEHPLGSPRASQQHDGVPSPAAASRHLGLPSPSAHPHQPQTQPQGESGSTSPQRPLSPSRLGRGSGAFLPTAHQYATADADASTTTSSGLARSEDEAGLPGQKHPVAGDLGQGTLQQRPQRAPPDAARQEELQALPYPSMLPTGHHGSPAGQAAHVGAVPAVLLRDAATSPVRGAMGQRDEDVQEAGAGDSATAFGPWFAAGGPGRGAAAHAAGMPPSPVRMGALSNTLMREQSAQEVAQPAQPAQSAIGVGVAAMAAAEAAAAAPVAGATGPAEASSSSPARLDYLPPISHITQQLEELLNHVNSALGHGGAGLGSPATTPLRAGLGMGFGLGLGPSPGAASQAPTEWYRPASPGLDGLARVLDTTFGRPTSPGAGALPPPTSLAALFPSPPPGADVQSVLRQLATVQRDVDALRRNVTAERAYAGAAVAATGSRPGTAGAGGGAGVGSVHTGWASPQRGASSPGPVSPPYGGAAPSAQSPPAPALQHQYDASSPGSYASSVSLLEQQQQQQHAPAHVAPAQPHHQQQPLRSFGSSFLTSGSLAATGHLGPTAASLRTLAAPLPRPLARIEPLSVVLPSRRRSVSPRAAAGMIPPLDNDPQQVDAIVEALGSIRHSLAALGDSVEGIQDIVAAGSSSAGSSPRRPDSRYGRPRSRYSHGELDGGDDSDIAWRERGGGVEPVDLSGLLPRGRRSRYGSPRRSMEDLHRDGIRYEGITDMERRSRSQSRSASPASSPTASPRQGRYEVDYGDHGTSSRPSSRGRAYAYRTALDATVAHLRAAGGLSPQQARAVAVSGQRSSSQWQRPPSPTASPSAVRALQLSPTGAAGRRPQAWDKYTDAGQGAAAAASPVSGLMVAMPAGQLRVHGSPTRHSPPSPGRSRVQVFSLVSSQAPAAAGRVPPAQTGGGHTTTSFIPRRQQAAQAAQVAHTLPAAAATEHPAPVASQQRASAAAAAPSATARAAATGRASGRPRLMPVEAIMSAFIDAARQAAAIEPLEALPAPNYVRTSVGGHGSPAGSTASRPSSPGGLSASALIADDGLVLKSLMDATAPVQRYTAADVLHTLAATPMGPQARGPPASVAASSVNGRVSRATAPPTRAQEEARDLYAVLQGMRTLPGAGGGGGPTTAAAPAGGGGGTSGGRSLSPSLAAMHAETRARLREAGLPVSRLALAGAAAGTVSTGRLSSTLGGGQGDVGGGASAGASQAGASAQRPLAPLSTSSVLTSYTPATNNIRRYGLTPGVQATPSTQPQYFPSASQAGDRRVQVLPDTHVIHRASAGGGGSGSWRSLASMRPGEGPTTLRQAGTYPAAPAGRDASDLFSTRNVVVTVGSGDRTSRLASGRAMDAGIKANHFVDDSVGVIGSRPYSDTRVAQDETKGWRPSAATSVPGSNIDGDEPHEPAGGGAESTSSVGPTTHSDSGHGDYDGDAEQQLAAGAGEDWSEPGSNYSDGACGGTAYGDERELSFIALAPELRRQALARVGLSSSNQGSDRSSVEPPSSDLDSPAAWTSEAGLRTVRPHGSGAEGDSEESGEAGGASQEGGNSGSSRADSDGCWMAEQGPDGSCSVDATVVDAPGGRGSTACGALQGRVVLPPEAQLEPGPAAGFAKGLSNEEEQIEEMPSPACTSGAGTDAHADGNQVAAAGYAYNQALHSGCSSPRHEDSASSNGLDGEQSVVGMPAHVTEEATRGPATLGALAASTSAHRAAAQALEALDGGARTLEPPPQSQSLSSLMLSNLHAPEPASGVPLRGMLGLLAELDLVPDPQLDLNPNLHVELGLELGLVSHEALLLGQAGEEGLLGPLNASTAAAAVPSPQVVRLSRHVEAAAPIAEGAGAEAEAADSGSQLHRGALPEQPSLQRALEEELEAAVTPARGDAPRAVGRIAVREEIDSLEAQVLAAASPPAPHQHSTPAGGTPDADRAPEQPASAAVTQPAVQMGSERNVGLLQRLQAVAEESRVRQLQMLLASPALSLARERAPLTGEHASSDGEGNSGSHSLRAPGEPGEAVEGTTVLLSFGSEQFGSPEKLPKESAASVPTPVDATADRLPSAAPPHLDGAECGPPDAQGNRCAGHEPALVDRVEPPAAQPAVEPASSSGLPRLEDTGALQQPVGTRTPGAAPQLVASPVECQQPIPTPKPQLPGATAAALPEPPAAAADRTPAAGTAGGMWGFSGGGTAATTAAARGTTPRYAAVPDSPESPAMSSAMAASSGHAGGGTDEAQGETDDTGSGGAGQSESSAEEREDGSGEQEAARAVAPSLGGAALGPVRGRHDVGGAAAGFALQAGRGLVARAPQPQPAGILRARAPELHLEHAGVGSGAAPATPTAHGPVRQQVTHVGARSRTLLAGAAARSTTVAPHTSQPLRPPPQLQQRDVRSITAPPLPQQTAAPSNPAATSAGRLGVWDRLVAAPRLSWSRTAEAAPQGWQHEPPPAGILSSGAWQHEPPPAGILSSGAEGPDAGVLVPGRASFSLVDGGSRQEQVLRPRQEPHVHHRTQPAAHLQIVSGVSTGSAYETRDQRQRQSTSLLLASLRQINAITQSTCMRVCDVVQQHESLEGRAWHV</sequence>
<feature type="region of interest" description="Disordered" evidence="1">
    <location>
        <begin position="1955"/>
        <end position="1978"/>
    </location>
</feature>
<feature type="region of interest" description="Disordered" evidence="1">
    <location>
        <begin position="518"/>
        <end position="541"/>
    </location>
</feature>
<feature type="region of interest" description="Disordered" evidence="1">
    <location>
        <begin position="2365"/>
        <end position="2415"/>
    </location>
</feature>
<feature type="region of interest" description="Disordered" evidence="1">
    <location>
        <begin position="1620"/>
        <end position="1662"/>
    </location>
</feature>
<proteinExistence type="predicted"/>
<feature type="region of interest" description="Disordered" evidence="1">
    <location>
        <begin position="1414"/>
        <end position="1446"/>
    </location>
</feature>
<accession>A0A2K3D3F8</accession>
<feature type="compositionally biased region" description="Basic and acidic residues" evidence="1">
    <location>
        <begin position="21"/>
        <end position="31"/>
    </location>
</feature>
<feature type="region of interest" description="Disordered" evidence="1">
    <location>
        <begin position="2243"/>
        <end position="2281"/>
    </location>
</feature>
<evidence type="ECO:0000313" key="3">
    <source>
        <dbReference type="Proteomes" id="UP000006906"/>
    </source>
</evidence>
<feature type="region of interest" description="Disordered" evidence="1">
    <location>
        <begin position="980"/>
        <end position="1109"/>
    </location>
</feature>
<dbReference type="KEGG" id="cre:CHLRE_12g497800v5"/>
<feature type="compositionally biased region" description="Low complexity" evidence="1">
    <location>
        <begin position="196"/>
        <end position="207"/>
    </location>
</feature>
<feature type="region of interest" description="Disordered" evidence="1">
    <location>
        <begin position="2429"/>
        <end position="2598"/>
    </location>
</feature>
<feature type="compositionally biased region" description="Low complexity" evidence="1">
    <location>
        <begin position="2521"/>
        <end position="2531"/>
    </location>
</feature>
<reference evidence="2 3" key="1">
    <citation type="journal article" date="2007" name="Science">
        <title>The Chlamydomonas genome reveals the evolution of key animal and plant functions.</title>
        <authorList>
            <person name="Merchant S.S."/>
            <person name="Prochnik S.E."/>
            <person name="Vallon O."/>
            <person name="Harris E.H."/>
            <person name="Karpowicz S.J."/>
            <person name="Witman G.B."/>
            <person name="Terry A."/>
            <person name="Salamov A."/>
            <person name="Fritz-Laylin L.K."/>
            <person name="Marechal-Drouard L."/>
            <person name="Marshall W.F."/>
            <person name="Qu L.H."/>
            <person name="Nelson D.R."/>
            <person name="Sanderfoot A.A."/>
            <person name="Spalding M.H."/>
            <person name="Kapitonov V.V."/>
            <person name="Ren Q."/>
            <person name="Ferris P."/>
            <person name="Lindquist E."/>
            <person name="Shapiro H."/>
            <person name="Lucas S.M."/>
            <person name="Grimwood J."/>
            <person name="Schmutz J."/>
            <person name="Cardol P."/>
            <person name="Cerutti H."/>
            <person name="Chanfreau G."/>
            <person name="Chen C.L."/>
            <person name="Cognat V."/>
            <person name="Croft M.T."/>
            <person name="Dent R."/>
            <person name="Dutcher S."/>
            <person name="Fernandez E."/>
            <person name="Fukuzawa H."/>
            <person name="Gonzalez-Ballester D."/>
            <person name="Gonzalez-Halphen D."/>
            <person name="Hallmann A."/>
            <person name="Hanikenne M."/>
            <person name="Hippler M."/>
            <person name="Inwood W."/>
            <person name="Jabbari K."/>
            <person name="Kalanon M."/>
            <person name="Kuras R."/>
            <person name="Lefebvre P.A."/>
            <person name="Lemaire S.D."/>
            <person name="Lobanov A.V."/>
            <person name="Lohr M."/>
            <person name="Manuell A."/>
            <person name="Meier I."/>
            <person name="Mets L."/>
            <person name="Mittag M."/>
            <person name="Mittelmeier T."/>
            <person name="Moroney J.V."/>
            <person name="Moseley J."/>
            <person name="Napoli C."/>
            <person name="Nedelcu A.M."/>
            <person name="Niyogi K."/>
            <person name="Novoselov S.V."/>
            <person name="Paulsen I.T."/>
            <person name="Pazour G."/>
            <person name="Purton S."/>
            <person name="Ral J.P."/>
            <person name="Riano-Pachon D.M."/>
            <person name="Riekhof W."/>
            <person name="Rymarquis L."/>
            <person name="Schroda M."/>
            <person name="Stern D."/>
            <person name="Umen J."/>
            <person name="Willows R."/>
            <person name="Wilson N."/>
            <person name="Zimmer S.L."/>
            <person name="Allmer J."/>
            <person name="Balk J."/>
            <person name="Bisova K."/>
            <person name="Chen C.J."/>
            <person name="Elias M."/>
            <person name="Gendler K."/>
            <person name="Hauser C."/>
            <person name="Lamb M.R."/>
            <person name="Ledford H."/>
            <person name="Long J.C."/>
            <person name="Minagawa J."/>
            <person name="Page M.D."/>
            <person name="Pan J."/>
            <person name="Pootakham W."/>
            <person name="Roje S."/>
            <person name="Rose A."/>
            <person name="Stahlberg E."/>
            <person name="Terauchi A.M."/>
            <person name="Yang P."/>
            <person name="Ball S."/>
            <person name="Bowler C."/>
            <person name="Dieckmann C.L."/>
            <person name="Gladyshev V.N."/>
            <person name="Green P."/>
            <person name="Jorgensen R."/>
            <person name="Mayfield S."/>
            <person name="Mueller-Roeber B."/>
            <person name="Rajamani S."/>
            <person name="Sayre R.T."/>
            <person name="Brokstein P."/>
            <person name="Dubchak I."/>
            <person name="Goodstein D."/>
            <person name="Hornick L."/>
            <person name="Huang Y.W."/>
            <person name="Jhaveri J."/>
            <person name="Luo Y."/>
            <person name="Martinez D."/>
            <person name="Ngau W.C."/>
            <person name="Otillar B."/>
            <person name="Poliakov A."/>
            <person name="Porter A."/>
            <person name="Szajkowski L."/>
            <person name="Werner G."/>
            <person name="Zhou K."/>
            <person name="Grigoriev I.V."/>
            <person name="Rokhsar D.S."/>
            <person name="Grossman A.R."/>
        </authorList>
    </citation>
    <scope>NUCLEOTIDE SEQUENCE [LARGE SCALE GENOMIC DNA]</scope>
    <source>
        <strain evidence="3">CC-503</strain>
    </source>
</reference>
<feature type="compositionally biased region" description="Low complexity" evidence="1">
    <location>
        <begin position="2243"/>
        <end position="2257"/>
    </location>
</feature>
<feature type="compositionally biased region" description="Low complexity" evidence="1">
    <location>
        <begin position="2545"/>
        <end position="2555"/>
    </location>
</feature>
<feature type="region of interest" description="Disordered" evidence="1">
    <location>
        <begin position="1"/>
        <end position="474"/>
    </location>
</feature>
<feature type="compositionally biased region" description="Polar residues" evidence="1">
    <location>
        <begin position="280"/>
        <end position="296"/>
    </location>
</feature>
<dbReference type="Gramene" id="PNW75073">
    <property type="protein sequence ID" value="PNW75073"/>
    <property type="gene ID" value="CHLRE_12g497800v5"/>
</dbReference>
<dbReference type="GeneID" id="66055459"/>
<feature type="compositionally biased region" description="Polar residues" evidence="1">
    <location>
        <begin position="2695"/>
        <end position="2704"/>
    </location>
</feature>
<dbReference type="OrthoDB" id="10655541at2759"/>
<dbReference type="Proteomes" id="UP000006906">
    <property type="component" value="Chromosome 12"/>
</dbReference>
<feature type="compositionally biased region" description="Low complexity" evidence="1">
    <location>
        <begin position="1141"/>
        <end position="1151"/>
    </location>
</feature>
<feature type="compositionally biased region" description="Low complexity" evidence="1">
    <location>
        <begin position="840"/>
        <end position="882"/>
    </location>
</feature>
<feature type="compositionally biased region" description="Low complexity" evidence="1">
    <location>
        <begin position="776"/>
        <end position="785"/>
    </location>
</feature>
<feature type="compositionally biased region" description="Low complexity" evidence="1">
    <location>
        <begin position="87"/>
        <end position="104"/>
    </location>
</feature>
<feature type="compositionally biased region" description="Low complexity" evidence="1">
    <location>
        <begin position="70"/>
        <end position="80"/>
    </location>
</feature>
<feature type="region of interest" description="Disordered" evidence="1">
    <location>
        <begin position="776"/>
        <end position="882"/>
    </location>
</feature>
<protein>
    <submittedName>
        <fullName evidence="2">Uncharacterized protein</fullName>
    </submittedName>
</protein>
<feature type="compositionally biased region" description="Basic and acidic residues" evidence="1">
    <location>
        <begin position="1047"/>
        <end position="1058"/>
    </location>
</feature>
<feature type="compositionally biased region" description="Polar residues" evidence="1">
    <location>
        <begin position="1752"/>
        <end position="1761"/>
    </location>
</feature>
<feature type="compositionally biased region" description="Low complexity" evidence="1">
    <location>
        <begin position="1"/>
        <end position="15"/>
    </location>
</feature>
<feature type="region of interest" description="Disordered" evidence="1">
    <location>
        <begin position="1355"/>
        <end position="1376"/>
    </location>
</feature>
<dbReference type="RefSeq" id="XP_042918335.1">
    <property type="nucleotide sequence ID" value="XM_043068030.1"/>
</dbReference>
<feature type="compositionally biased region" description="Low complexity" evidence="1">
    <location>
        <begin position="1072"/>
        <end position="1087"/>
    </location>
</feature>
<feature type="region of interest" description="Disordered" evidence="1">
    <location>
        <begin position="1827"/>
        <end position="1906"/>
    </location>
</feature>
<dbReference type="EMBL" id="CM008973">
    <property type="protein sequence ID" value="PNW75073.1"/>
    <property type="molecule type" value="Genomic_DNA"/>
</dbReference>
<feature type="compositionally biased region" description="Low complexity" evidence="1">
    <location>
        <begin position="2485"/>
        <end position="2507"/>
    </location>
</feature>
<feature type="region of interest" description="Disordered" evidence="1">
    <location>
        <begin position="2762"/>
        <end position="2805"/>
    </location>
</feature>
<feature type="compositionally biased region" description="Gly residues" evidence="1">
    <location>
        <begin position="2508"/>
        <end position="2520"/>
    </location>
</feature>
<feature type="region of interest" description="Disordered" evidence="1">
    <location>
        <begin position="2692"/>
        <end position="2715"/>
    </location>
</feature>
<feature type="compositionally biased region" description="Low complexity" evidence="1">
    <location>
        <begin position="1261"/>
        <end position="1301"/>
    </location>
</feature>
<keyword evidence="3" id="KW-1185">Reference proteome</keyword>
<feature type="compositionally biased region" description="Gly residues" evidence="1">
    <location>
        <begin position="1878"/>
        <end position="1889"/>
    </location>
</feature>
<gene>
    <name evidence="2" type="ORF">CHLRE_12g497800v5</name>
</gene>
<feature type="region of interest" description="Disordered" evidence="1">
    <location>
        <begin position="2324"/>
        <end position="2350"/>
    </location>
</feature>
<organism evidence="2 3">
    <name type="scientific">Chlamydomonas reinhardtii</name>
    <name type="common">Chlamydomonas smithii</name>
    <dbReference type="NCBI Taxonomy" id="3055"/>
    <lineage>
        <taxon>Eukaryota</taxon>
        <taxon>Viridiplantae</taxon>
        <taxon>Chlorophyta</taxon>
        <taxon>core chlorophytes</taxon>
        <taxon>Chlorophyceae</taxon>
        <taxon>CS clade</taxon>
        <taxon>Chlamydomonadales</taxon>
        <taxon>Chlamydomonadaceae</taxon>
        <taxon>Chlamydomonas</taxon>
    </lineage>
</organism>
<dbReference type="ExpressionAtlas" id="A0A2K3D3F8">
    <property type="expression patterns" value="baseline and differential"/>
</dbReference>
<name>A0A2K3D3F8_CHLRE</name>
<feature type="compositionally biased region" description="Low complexity" evidence="1">
    <location>
        <begin position="115"/>
        <end position="131"/>
    </location>
</feature>
<evidence type="ECO:0000256" key="1">
    <source>
        <dbReference type="SAM" id="MobiDB-lite"/>
    </source>
</evidence>
<feature type="compositionally biased region" description="Polar residues" evidence="1">
    <location>
        <begin position="1588"/>
        <end position="1604"/>
    </location>
</feature>
<feature type="compositionally biased region" description="Low complexity" evidence="1">
    <location>
        <begin position="246"/>
        <end position="276"/>
    </location>
</feature>
<feature type="compositionally biased region" description="Polar residues" evidence="1">
    <location>
        <begin position="1828"/>
        <end position="1837"/>
    </location>
</feature>
<feature type="region of interest" description="Disordered" evidence="1">
    <location>
        <begin position="1463"/>
        <end position="1491"/>
    </location>
</feature>
<feature type="compositionally biased region" description="Polar residues" evidence="1">
    <location>
        <begin position="229"/>
        <end position="245"/>
    </location>
</feature>
<feature type="compositionally biased region" description="Low complexity" evidence="1">
    <location>
        <begin position="807"/>
        <end position="825"/>
    </location>
</feature>
<evidence type="ECO:0000313" key="2">
    <source>
        <dbReference type="EMBL" id="PNW75073.1"/>
    </source>
</evidence>
<feature type="compositionally biased region" description="Polar residues" evidence="1">
    <location>
        <begin position="384"/>
        <end position="402"/>
    </location>
</feature>